<evidence type="ECO:0000256" key="2">
    <source>
        <dbReference type="ARBA" id="ARBA00006206"/>
    </source>
</evidence>
<reference evidence="9 10" key="1">
    <citation type="submission" date="2017-07" db="EMBL/GenBank/DDBJ databases">
        <title>Niveispirillum cyanobacteriorum sp. nov., isolated from cyanobacterial aggregates in a eutrophic lake.</title>
        <authorList>
            <person name="Cai H."/>
        </authorList>
    </citation>
    <scope>NUCLEOTIDE SEQUENCE [LARGE SCALE GENOMIC DNA]</scope>
    <source>
        <strain evidence="10">TH1-14</strain>
    </source>
</reference>
<dbReference type="GO" id="GO:0004034">
    <property type="term" value="F:aldose 1-epimerase activity"/>
    <property type="evidence" value="ECO:0007669"/>
    <property type="project" value="UniProtKB-EC"/>
</dbReference>
<evidence type="ECO:0000313" key="9">
    <source>
        <dbReference type="EMBL" id="OYQ32884.1"/>
    </source>
</evidence>
<evidence type="ECO:0000256" key="8">
    <source>
        <dbReference type="PIRSR" id="PIRSR005096-3"/>
    </source>
</evidence>
<proteinExistence type="inferred from homology"/>
<dbReference type="InterPro" id="IPR008183">
    <property type="entry name" value="Aldose_1/G6P_1-epimerase"/>
</dbReference>
<dbReference type="SUPFAM" id="SSF74650">
    <property type="entry name" value="Galactose mutarotase-like"/>
    <property type="match status" value="1"/>
</dbReference>
<dbReference type="GO" id="GO:0006006">
    <property type="term" value="P:glucose metabolic process"/>
    <property type="evidence" value="ECO:0007669"/>
    <property type="project" value="TreeGrafter"/>
</dbReference>
<dbReference type="GO" id="GO:0005737">
    <property type="term" value="C:cytoplasm"/>
    <property type="evidence" value="ECO:0007669"/>
    <property type="project" value="TreeGrafter"/>
</dbReference>
<dbReference type="Gene3D" id="2.70.98.10">
    <property type="match status" value="1"/>
</dbReference>
<dbReference type="InterPro" id="IPR047215">
    <property type="entry name" value="Galactose_mutarotase-like"/>
</dbReference>
<feature type="binding site" evidence="8">
    <location>
        <begin position="222"/>
        <end position="224"/>
    </location>
    <ligand>
        <name>beta-D-galactose</name>
        <dbReference type="ChEBI" id="CHEBI:27667"/>
    </ligand>
</feature>
<comment type="pathway">
    <text evidence="1 5">Carbohydrate metabolism; hexose metabolism.</text>
</comment>
<dbReference type="OrthoDB" id="9779408at2"/>
<accession>A0A255YW17</accession>
<dbReference type="InterPro" id="IPR011013">
    <property type="entry name" value="Gal_mutarotase_sf_dom"/>
</dbReference>
<name>A0A255YW17_9PROT</name>
<dbReference type="PANTHER" id="PTHR10091:SF0">
    <property type="entry name" value="GALACTOSE MUTAROTASE"/>
    <property type="match status" value="1"/>
</dbReference>
<evidence type="ECO:0000256" key="6">
    <source>
        <dbReference type="PIRSR" id="PIRSR005096-1"/>
    </source>
</evidence>
<evidence type="ECO:0000313" key="10">
    <source>
        <dbReference type="Proteomes" id="UP000216998"/>
    </source>
</evidence>
<dbReference type="EMBL" id="NOXU01000031">
    <property type="protein sequence ID" value="OYQ32884.1"/>
    <property type="molecule type" value="Genomic_DNA"/>
</dbReference>
<dbReference type="GO" id="GO:0030246">
    <property type="term" value="F:carbohydrate binding"/>
    <property type="evidence" value="ECO:0007669"/>
    <property type="project" value="InterPro"/>
</dbReference>
<feature type="binding site" evidence="7">
    <location>
        <position position="294"/>
    </location>
    <ligand>
        <name>beta-D-galactose</name>
        <dbReference type="ChEBI" id="CHEBI:27667"/>
    </ligand>
</feature>
<protein>
    <recommendedName>
        <fullName evidence="5">Aldose 1-epimerase</fullName>
        <ecNumber evidence="5">5.1.3.3</ecNumber>
    </recommendedName>
</protein>
<keyword evidence="3 5" id="KW-0413">Isomerase</keyword>
<keyword evidence="4 5" id="KW-0119">Carbohydrate metabolism</keyword>
<dbReference type="InterPro" id="IPR015443">
    <property type="entry name" value="Aldose_1-epimerase"/>
</dbReference>
<gene>
    <name evidence="9" type="ORF">CHU95_19300</name>
</gene>
<dbReference type="Proteomes" id="UP000216998">
    <property type="component" value="Unassembled WGS sequence"/>
</dbReference>
<feature type="active site" description="Proton acceptor" evidence="6">
    <location>
        <position position="358"/>
    </location>
</feature>
<evidence type="ECO:0000256" key="3">
    <source>
        <dbReference type="ARBA" id="ARBA00023235"/>
    </source>
</evidence>
<dbReference type="PANTHER" id="PTHR10091">
    <property type="entry name" value="ALDOSE-1-EPIMERASE"/>
    <property type="match status" value="1"/>
</dbReference>
<dbReference type="Pfam" id="PF01263">
    <property type="entry name" value="Aldose_epim"/>
    <property type="match status" value="1"/>
</dbReference>
<dbReference type="InterPro" id="IPR014718">
    <property type="entry name" value="GH-type_carb-bd"/>
</dbReference>
<dbReference type="PIRSF" id="PIRSF005096">
    <property type="entry name" value="GALM"/>
    <property type="match status" value="1"/>
</dbReference>
<dbReference type="GO" id="GO:0033499">
    <property type="term" value="P:galactose catabolic process via UDP-galactose, Leloir pathway"/>
    <property type="evidence" value="ECO:0007669"/>
    <property type="project" value="TreeGrafter"/>
</dbReference>
<keyword evidence="10" id="KW-1185">Reference proteome</keyword>
<comment type="similarity">
    <text evidence="2 5">Belongs to the aldose epimerase family.</text>
</comment>
<dbReference type="NCBIfam" id="NF008277">
    <property type="entry name" value="PRK11055.1"/>
    <property type="match status" value="1"/>
</dbReference>
<organism evidence="9 10">
    <name type="scientific">Niveispirillum lacus</name>
    <dbReference type="NCBI Taxonomy" id="1981099"/>
    <lineage>
        <taxon>Bacteria</taxon>
        <taxon>Pseudomonadati</taxon>
        <taxon>Pseudomonadota</taxon>
        <taxon>Alphaproteobacteria</taxon>
        <taxon>Rhodospirillales</taxon>
        <taxon>Azospirillaceae</taxon>
        <taxon>Niveispirillum</taxon>
    </lineage>
</organism>
<dbReference type="CDD" id="cd09019">
    <property type="entry name" value="galactose_mutarotase_like"/>
    <property type="match status" value="1"/>
</dbReference>
<dbReference type="AlphaFoldDB" id="A0A255YW17"/>
<feature type="active site" description="Proton donor" evidence="6">
    <location>
        <position position="222"/>
    </location>
</feature>
<comment type="caution">
    <text evidence="9">The sequence shown here is derived from an EMBL/GenBank/DDBJ whole genome shotgun (WGS) entry which is preliminary data.</text>
</comment>
<evidence type="ECO:0000256" key="4">
    <source>
        <dbReference type="ARBA" id="ARBA00023277"/>
    </source>
</evidence>
<evidence type="ECO:0000256" key="1">
    <source>
        <dbReference type="ARBA" id="ARBA00005028"/>
    </source>
</evidence>
<comment type="catalytic activity">
    <reaction evidence="5">
        <text>alpha-D-glucose = beta-D-glucose</text>
        <dbReference type="Rhea" id="RHEA:10264"/>
        <dbReference type="ChEBI" id="CHEBI:15903"/>
        <dbReference type="ChEBI" id="CHEBI:17925"/>
        <dbReference type="EC" id="5.1.3.3"/>
    </reaction>
</comment>
<dbReference type="EC" id="5.1.3.3" evidence="5"/>
<evidence type="ECO:0000256" key="7">
    <source>
        <dbReference type="PIRSR" id="PIRSR005096-2"/>
    </source>
</evidence>
<sequence length="393" mass="42465">MPRPGPFLLMLGKLPPMTMILSRRTLLSALSALPLAACSTRISGRRGVTEQVFGRMPDGSPVTLYTLSNGTGASLRVMTYGAAVTNLIMPDKSGGFADIVLGLDDFESYRTRSRNFGTLVGRYAGRIGNGRFPLEGREVMLETGGSKHSSHGGPVGFAKRNWHGMILDGAAVRMTLLSADGDQGFPGELAISVTYSLTPDNRFCLDIAALTTRPTVLNPTHHGYFNLSGVPGSLIHDHLLTLEADGFTAFAPDKMVTGEIRPVDGTALDFRTPKPIGRDIASPEEQMRIGGGYDHCFVIRGPYGGRPRKAARLHHPGSGRTMELWTTEPGVQLFTANSIDMIGRGGAAYKPHCGVCLEPQHFQNSPNQPGFPTTILRPGEHFRSRSEYRFGIA</sequence>
<dbReference type="UniPathway" id="UPA00242"/>
<evidence type="ECO:0000256" key="5">
    <source>
        <dbReference type="PIRNR" id="PIRNR005096"/>
    </source>
</evidence>